<name>A0AAU8NHB1_9BACL</name>
<dbReference type="InterPro" id="IPR002575">
    <property type="entry name" value="Aminoglycoside_PTrfase"/>
</dbReference>
<dbReference type="EMBL" id="CP159992">
    <property type="protein sequence ID" value="XCP95889.1"/>
    <property type="molecule type" value="Genomic_DNA"/>
</dbReference>
<dbReference type="Gene3D" id="3.90.1200.10">
    <property type="match status" value="1"/>
</dbReference>
<accession>A0AAU8NHB1</accession>
<evidence type="ECO:0000313" key="2">
    <source>
        <dbReference type="EMBL" id="XCP95889.1"/>
    </source>
</evidence>
<feature type="domain" description="Aminoglycoside phosphotransferase" evidence="1">
    <location>
        <begin position="28"/>
        <end position="227"/>
    </location>
</feature>
<dbReference type="AlphaFoldDB" id="A0AAU8NHB1"/>
<reference evidence="2" key="1">
    <citation type="submission" date="2024-05" db="EMBL/GenBank/DDBJ databases">
        <title>Draft genome assemblies of 36 bacteria isolated from hibernating arctic ground squirrels.</title>
        <authorList>
            <person name="McKee H."/>
            <person name="Mullen L."/>
            <person name="Drown D.M."/>
            <person name="Duddleston K.N."/>
        </authorList>
    </citation>
    <scope>NUCLEOTIDE SEQUENCE</scope>
    <source>
        <strain evidence="2">AN1007</strain>
    </source>
</reference>
<dbReference type="EC" id="2.7.1.-" evidence="2"/>
<protein>
    <submittedName>
        <fullName evidence="2">Aminoglycoside phosphotransferase family protein</fullName>
        <ecNumber evidence="2">2.7.1.-</ecNumber>
    </submittedName>
</protein>
<dbReference type="GO" id="GO:0016740">
    <property type="term" value="F:transferase activity"/>
    <property type="evidence" value="ECO:0007669"/>
    <property type="project" value="UniProtKB-KW"/>
</dbReference>
<gene>
    <name evidence="2" type="ORF">ABXS70_04010</name>
</gene>
<dbReference type="RefSeq" id="WP_366294021.1">
    <property type="nucleotide sequence ID" value="NZ_CP159992.1"/>
</dbReference>
<proteinExistence type="predicted"/>
<sequence length="292" mass="34310">MIRLGDMNWVHLDEKIRQGMQQQNQQIIPLTPGLEADVMCIRWNDQSYVLKIWNKESRPDIGKQYHLLLKLGQSGIQVSRPYGWGKDQDHNQVLLTSYDGVPVTRLDQKVLRRMACTLNDIHQYLFSIADTDADTEASKEYIPRCRFVDYFFPQIDKHADIYDRVNDVMQRVQIRQDHLIHGDYNLGNIVEMNGQHTVIDWTNGQYGDPRYDTAWSVFLITIYNGEEYGKLYRDELRTVSSCMLDEERAFEALAWLRWVLLSREGDVPRNSEVMRRMLNIAAHNLYLHTSLL</sequence>
<evidence type="ECO:0000259" key="1">
    <source>
        <dbReference type="Pfam" id="PF01636"/>
    </source>
</evidence>
<dbReference type="Pfam" id="PF01636">
    <property type="entry name" value="APH"/>
    <property type="match status" value="1"/>
</dbReference>
<dbReference type="InterPro" id="IPR011009">
    <property type="entry name" value="Kinase-like_dom_sf"/>
</dbReference>
<dbReference type="SUPFAM" id="SSF56112">
    <property type="entry name" value="Protein kinase-like (PK-like)"/>
    <property type="match status" value="1"/>
</dbReference>
<keyword evidence="2" id="KW-0808">Transferase</keyword>
<organism evidence="2">
    <name type="scientific">Paenibacillus sp. AN1007</name>
    <dbReference type="NCBI Taxonomy" id="3151385"/>
    <lineage>
        <taxon>Bacteria</taxon>
        <taxon>Bacillati</taxon>
        <taxon>Bacillota</taxon>
        <taxon>Bacilli</taxon>
        <taxon>Bacillales</taxon>
        <taxon>Paenibacillaceae</taxon>
        <taxon>Paenibacillus</taxon>
    </lineage>
</organism>